<dbReference type="EMBL" id="MPKA01000053">
    <property type="protein sequence ID" value="OLU47229.1"/>
    <property type="molecule type" value="Genomic_DNA"/>
</dbReference>
<comment type="caution">
    <text evidence="2">The sequence shown here is derived from an EMBL/GenBank/DDBJ whole genome shotgun (WGS) entry which is preliminary data.</text>
</comment>
<dbReference type="Proteomes" id="UP000186705">
    <property type="component" value="Unassembled WGS sequence"/>
</dbReference>
<protein>
    <submittedName>
        <fullName evidence="2">Uncharacterized protein</fullName>
    </submittedName>
</protein>
<reference evidence="2 3" key="1">
    <citation type="submission" date="2016-11" db="EMBL/GenBank/DDBJ databases">
        <title>Description of two novel members of the family Erysipelotrichaceae: Ileibacterium lipovorans gen. nov., sp. nov. and Dubosiella newyorkensis, gen. nov., sp. nov.</title>
        <authorList>
            <person name="Cox L.M."/>
            <person name="Sohn J."/>
            <person name="Tyrrell K.L."/>
            <person name="Citron D.M."/>
            <person name="Lawson P.A."/>
            <person name="Patel N.B."/>
            <person name="Iizumi T."/>
            <person name="Perez-Perez G.I."/>
            <person name="Goldstein E.J."/>
            <person name="Blaser M.J."/>
        </authorList>
    </citation>
    <scope>NUCLEOTIDE SEQUENCE [LARGE SCALE GENOMIC DNA]</scope>
    <source>
        <strain evidence="2 3">NYU-BL-A4</strain>
    </source>
</reference>
<proteinExistence type="predicted"/>
<dbReference type="RefSeq" id="WP_076340856.1">
    <property type="nucleotide sequence ID" value="NZ_CAJTMI010000011.1"/>
</dbReference>
<accession>A0A1U7NP13</accession>
<keyword evidence="3" id="KW-1185">Reference proteome</keyword>
<organism evidence="2 3">
    <name type="scientific">Dubosiella newyorkensis</name>
    <dbReference type="NCBI Taxonomy" id="1862672"/>
    <lineage>
        <taxon>Bacteria</taxon>
        <taxon>Bacillati</taxon>
        <taxon>Bacillota</taxon>
        <taxon>Erysipelotrichia</taxon>
        <taxon>Erysipelotrichales</taxon>
        <taxon>Erysipelotrichaceae</taxon>
        <taxon>Dubosiella</taxon>
    </lineage>
</organism>
<dbReference type="GeneID" id="78274964"/>
<dbReference type="AlphaFoldDB" id="A0A1U7NP13"/>
<gene>
    <name evidence="2" type="ORF">BO225_03250</name>
</gene>
<evidence type="ECO:0000313" key="3">
    <source>
        <dbReference type="Proteomes" id="UP000186705"/>
    </source>
</evidence>
<name>A0A1U7NP13_9FIRM</name>
<evidence type="ECO:0000313" key="2">
    <source>
        <dbReference type="EMBL" id="OLU47229.1"/>
    </source>
</evidence>
<evidence type="ECO:0000256" key="1">
    <source>
        <dbReference type="SAM" id="Coils"/>
    </source>
</evidence>
<keyword evidence="1" id="KW-0175">Coiled coil</keyword>
<feature type="coiled-coil region" evidence="1">
    <location>
        <begin position="27"/>
        <end position="65"/>
    </location>
</feature>
<sequence>MEDMNGILIPHWFDRLSMIAYQIAEELSKITEQLEDSQHEIDVLYEKLEESGEQLEQALFAYRKAINTKELLDKKCQKACKDFHHGQAIQQALYTRDPQKIQAALSYIYTDREGARYELARAALGADHEIKQNIFDYYDVLYQRALLIDQEDIQKAYKVWMEAKKALFKHSFETLIEAKSKVQHMSLEHKRIMKAYEEASLQNAQNSVRQSELKKNSLHIEHLQLAFQY</sequence>